<reference evidence="3" key="1">
    <citation type="journal article" date="2016" name="Proc. Natl. Acad. Sci. U.S.A.">
        <title>Chromosome-level assembly of Arabidopsis thaliana Ler reveals the extent of translocation and inversion polymorphisms.</title>
        <authorList>
            <person name="Zapata L."/>
            <person name="Ding J."/>
            <person name="Willing E.M."/>
            <person name="Hartwig B."/>
            <person name="Bezdan D."/>
            <person name="Jiao W.B."/>
            <person name="Patel V."/>
            <person name="Velikkakam James G."/>
            <person name="Koornneef M."/>
            <person name="Ossowski S."/>
            <person name="Schneeberger K."/>
        </authorList>
    </citation>
    <scope>NUCLEOTIDE SEQUENCE [LARGE SCALE GENOMIC DNA]</scope>
    <source>
        <strain evidence="3">cv. Landsberg erecta</strain>
    </source>
</reference>
<gene>
    <name evidence="2" type="ordered locus">AXX17_At3g41480</name>
</gene>
<feature type="compositionally biased region" description="Polar residues" evidence="1">
    <location>
        <begin position="51"/>
        <end position="73"/>
    </location>
</feature>
<dbReference type="AlphaFoldDB" id="A0A178VKG3"/>
<dbReference type="InterPro" id="IPR003615">
    <property type="entry name" value="HNH_nuc"/>
</dbReference>
<name>A0A178VKG3_ARATH</name>
<proteinExistence type="predicted"/>
<organism evidence="2 3">
    <name type="scientific">Arabidopsis thaliana</name>
    <name type="common">Mouse-ear cress</name>
    <dbReference type="NCBI Taxonomy" id="3702"/>
    <lineage>
        <taxon>Eukaryota</taxon>
        <taxon>Viridiplantae</taxon>
        <taxon>Streptophyta</taxon>
        <taxon>Embryophyta</taxon>
        <taxon>Tracheophyta</taxon>
        <taxon>Spermatophyta</taxon>
        <taxon>Magnoliopsida</taxon>
        <taxon>eudicotyledons</taxon>
        <taxon>Gunneridae</taxon>
        <taxon>Pentapetalae</taxon>
        <taxon>rosids</taxon>
        <taxon>malvids</taxon>
        <taxon>Brassicales</taxon>
        <taxon>Brassicaceae</taxon>
        <taxon>Camelineae</taxon>
        <taxon>Arabidopsis</taxon>
    </lineage>
</organism>
<sequence>MDWPTTTLISRRICNLLIFFVKLNHKNLSIDSDNPQHSAMKPDPTRRRNRALSSSSPSKTRPELSSGSPNRNTGEARGGKVKTSATLLDREEMGLLPGPGYGDPNPEPRSFPYSVKQQCWEKAEKIKGRDPERWRRDHLGNIVFRKLVGCPGCLCHDYDHIVPYSKGGKSTLENCQVLQVCIYSYLRQVFNIYVYSHYSLIICLMTGFKALVEASLRRSDFHRTLSCIFSFAFTYKPLHPKLQTKHTLLGLLLLSITWNRLLCFVSTFQAKVNRSKGNKTDISRSELIQRSSYCRVAGRDMDLIELTAYGNVQRAPTSSGCRIQ</sequence>
<dbReference type="CDD" id="cd00085">
    <property type="entry name" value="HNHc"/>
    <property type="match status" value="1"/>
</dbReference>
<dbReference type="ExpressionAtlas" id="A0A178VKG3">
    <property type="expression patterns" value="baseline and differential"/>
</dbReference>
<dbReference type="EMBL" id="LUHQ01000003">
    <property type="protein sequence ID" value="OAP06346.1"/>
    <property type="molecule type" value="Genomic_DNA"/>
</dbReference>
<evidence type="ECO:0000256" key="1">
    <source>
        <dbReference type="SAM" id="MobiDB-lite"/>
    </source>
</evidence>
<comment type="caution">
    <text evidence="2">The sequence shown here is derived from an EMBL/GenBank/DDBJ whole genome shotgun (WGS) entry which is preliminary data.</text>
</comment>
<dbReference type="Proteomes" id="UP000078284">
    <property type="component" value="Chromosome 3"/>
</dbReference>
<feature type="region of interest" description="Disordered" evidence="1">
    <location>
        <begin position="29"/>
        <end position="106"/>
    </location>
</feature>
<evidence type="ECO:0000313" key="2">
    <source>
        <dbReference type="EMBL" id="OAP06346.1"/>
    </source>
</evidence>
<accession>A0A178VKG3</accession>
<protein>
    <submittedName>
        <fullName evidence="2">Uncharacterized protein</fullName>
    </submittedName>
</protein>
<dbReference type="PANTHER" id="PTHR33427:SF3">
    <property type="entry name" value="HNH ENDONUCLEASE"/>
    <property type="match status" value="1"/>
</dbReference>
<dbReference type="PANTHER" id="PTHR33427">
    <property type="entry name" value="HNH ENDONUCLEASE"/>
    <property type="match status" value="1"/>
</dbReference>
<evidence type="ECO:0000313" key="3">
    <source>
        <dbReference type="Proteomes" id="UP000078284"/>
    </source>
</evidence>